<feature type="signal peptide" evidence="2">
    <location>
        <begin position="1"/>
        <end position="21"/>
    </location>
</feature>
<sequence>MRVIHSILLFAGLLFAISACNDVTNTDAVENDSWLQETKAKGNAMSGPNSEEDSILEIAASSEDFSTLAAAVEFAGLQDALNGKRQFTVFAPTNEAFDALLAELDLTAEELLVEENKELVTNILLYHVAPGSRDAEDVTESDQVNTLLKKFITVQEDDGAFLVGNEENGFAQIIATDIFASNGVVHAIDSVMLPPTGKNAGDGEDDDEGEDEDREDLDTILEIASSSEDFSTLAAAVEFAGLSEALGGKRQYTVFAPNNEAFDALLAELGLTAEELLVEENKELVTNILLYHVAPGARDAEDVTESDQVNTLLEKYISVQEDDGAFFVGNEENGFAQIIATDIFASNGVIHAIDNVMLPPSDKNDGDEGDDDDEDDGDDD</sequence>
<reference evidence="4 5" key="1">
    <citation type="submission" date="2020-02" db="EMBL/GenBank/DDBJ databases">
        <title>Balneolaceae bacterium YR4-1, complete genome.</title>
        <authorList>
            <person name="Li Y."/>
            <person name="Wu S."/>
        </authorList>
    </citation>
    <scope>NUCLEOTIDE SEQUENCE [LARGE SCALE GENOMIC DNA]</scope>
    <source>
        <strain evidence="4 5">YR4-1</strain>
    </source>
</reference>
<dbReference type="SMART" id="SM00554">
    <property type="entry name" value="FAS1"/>
    <property type="match status" value="2"/>
</dbReference>
<dbReference type="PROSITE" id="PS51257">
    <property type="entry name" value="PROKAR_LIPOPROTEIN"/>
    <property type="match status" value="1"/>
</dbReference>
<dbReference type="Proteomes" id="UP000473278">
    <property type="component" value="Unassembled WGS sequence"/>
</dbReference>
<evidence type="ECO:0000313" key="4">
    <source>
        <dbReference type="EMBL" id="NGP75845.1"/>
    </source>
</evidence>
<evidence type="ECO:0000259" key="3">
    <source>
        <dbReference type="PROSITE" id="PS50213"/>
    </source>
</evidence>
<accession>A0A6M1T1A1</accession>
<dbReference type="PROSITE" id="PS50213">
    <property type="entry name" value="FAS1"/>
    <property type="match status" value="2"/>
</dbReference>
<feature type="region of interest" description="Disordered" evidence="1">
    <location>
        <begin position="357"/>
        <end position="380"/>
    </location>
</feature>
<evidence type="ECO:0000256" key="2">
    <source>
        <dbReference type="SAM" id="SignalP"/>
    </source>
</evidence>
<evidence type="ECO:0000256" key="1">
    <source>
        <dbReference type="SAM" id="MobiDB-lite"/>
    </source>
</evidence>
<dbReference type="PANTHER" id="PTHR10900">
    <property type="entry name" value="PERIOSTIN-RELATED"/>
    <property type="match status" value="1"/>
</dbReference>
<keyword evidence="2" id="KW-0732">Signal</keyword>
<dbReference type="InterPro" id="IPR000782">
    <property type="entry name" value="FAS1_domain"/>
</dbReference>
<dbReference type="GO" id="GO:0005615">
    <property type="term" value="C:extracellular space"/>
    <property type="evidence" value="ECO:0007669"/>
    <property type="project" value="TreeGrafter"/>
</dbReference>
<evidence type="ECO:0000313" key="5">
    <source>
        <dbReference type="Proteomes" id="UP000473278"/>
    </source>
</evidence>
<dbReference type="Gene3D" id="2.30.180.10">
    <property type="entry name" value="FAS1 domain"/>
    <property type="match status" value="2"/>
</dbReference>
<organism evidence="4 5">
    <name type="scientific">Halalkalibaculum roseum</name>
    <dbReference type="NCBI Taxonomy" id="2709311"/>
    <lineage>
        <taxon>Bacteria</taxon>
        <taxon>Pseudomonadati</taxon>
        <taxon>Balneolota</taxon>
        <taxon>Balneolia</taxon>
        <taxon>Balneolales</taxon>
        <taxon>Balneolaceae</taxon>
        <taxon>Halalkalibaculum</taxon>
    </lineage>
</organism>
<dbReference type="SUPFAM" id="SSF82153">
    <property type="entry name" value="FAS1 domain"/>
    <property type="match status" value="2"/>
</dbReference>
<feature type="region of interest" description="Disordered" evidence="1">
    <location>
        <begin position="194"/>
        <end position="214"/>
    </location>
</feature>
<dbReference type="Pfam" id="PF02469">
    <property type="entry name" value="Fasciclin"/>
    <property type="match status" value="2"/>
</dbReference>
<dbReference type="EMBL" id="JAALLT010000002">
    <property type="protein sequence ID" value="NGP75845.1"/>
    <property type="molecule type" value="Genomic_DNA"/>
</dbReference>
<feature type="chain" id="PRO_5027052013" evidence="2">
    <location>
        <begin position="22"/>
        <end position="380"/>
    </location>
</feature>
<gene>
    <name evidence="4" type="ORF">G3570_04320</name>
</gene>
<dbReference type="PANTHER" id="PTHR10900:SF77">
    <property type="entry name" value="FI19380P1"/>
    <property type="match status" value="1"/>
</dbReference>
<dbReference type="FunFam" id="2.30.180.10:FF:000032">
    <property type="entry name" value="Fasciclin domain-containing protein, putative"/>
    <property type="match status" value="1"/>
</dbReference>
<dbReference type="AlphaFoldDB" id="A0A6M1T1A1"/>
<keyword evidence="5" id="KW-1185">Reference proteome</keyword>
<protein>
    <submittedName>
        <fullName evidence="4">Fasciclin domain-containing protein</fullName>
    </submittedName>
</protein>
<proteinExistence type="predicted"/>
<dbReference type="RefSeq" id="WP_165139626.1">
    <property type="nucleotide sequence ID" value="NZ_JAALLT010000002.1"/>
</dbReference>
<dbReference type="InterPro" id="IPR050904">
    <property type="entry name" value="Adhesion/Biosynth-related"/>
</dbReference>
<name>A0A6M1T1A1_9BACT</name>
<comment type="caution">
    <text evidence="4">The sequence shown here is derived from an EMBL/GenBank/DDBJ whole genome shotgun (WGS) entry which is preliminary data.</text>
</comment>
<feature type="compositionally biased region" description="Acidic residues" evidence="1">
    <location>
        <begin position="365"/>
        <end position="380"/>
    </location>
</feature>
<feature type="domain" description="FAS1" evidence="3">
    <location>
        <begin position="52"/>
        <end position="192"/>
    </location>
</feature>
<feature type="compositionally biased region" description="Acidic residues" evidence="1">
    <location>
        <begin position="202"/>
        <end position="214"/>
    </location>
</feature>
<dbReference type="FunFam" id="2.30.180.10:FF:000014">
    <property type="entry name" value="Stabilin 1"/>
    <property type="match status" value="1"/>
</dbReference>
<dbReference type="InterPro" id="IPR036378">
    <property type="entry name" value="FAS1_dom_sf"/>
</dbReference>
<feature type="domain" description="FAS1" evidence="3">
    <location>
        <begin position="217"/>
        <end position="357"/>
    </location>
</feature>